<feature type="transmembrane region" description="Helical" evidence="1">
    <location>
        <begin position="70"/>
        <end position="89"/>
    </location>
</feature>
<comment type="caution">
    <text evidence="2">The sequence shown here is derived from an EMBL/GenBank/DDBJ whole genome shotgun (WGS) entry which is preliminary data.</text>
</comment>
<name>A0A369WBQ3_9GAMM</name>
<feature type="transmembrane region" description="Helical" evidence="1">
    <location>
        <begin position="40"/>
        <end position="58"/>
    </location>
</feature>
<evidence type="ECO:0000313" key="3">
    <source>
        <dbReference type="Proteomes" id="UP000253769"/>
    </source>
</evidence>
<protein>
    <submittedName>
        <fullName evidence="2">Uncharacterized protein</fullName>
    </submittedName>
</protein>
<evidence type="ECO:0000256" key="1">
    <source>
        <dbReference type="SAM" id="Phobius"/>
    </source>
</evidence>
<keyword evidence="1" id="KW-1133">Transmembrane helix</keyword>
<keyword evidence="3" id="KW-1185">Reference proteome</keyword>
<dbReference type="Proteomes" id="UP000253769">
    <property type="component" value="Unassembled WGS sequence"/>
</dbReference>
<keyword evidence="1" id="KW-0472">Membrane</keyword>
<dbReference type="EMBL" id="QQOH01000006">
    <property type="protein sequence ID" value="RDE18144.1"/>
    <property type="molecule type" value="Genomic_DNA"/>
</dbReference>
<dbReference type="OrthoDB" id="5741047at2"/>
<organism evidence="2 3">
    <name type="scientific">Motiliproteus coralliicola</name>
    <dbReference type="NCBI Taxonomy" id="2283196"/>
    <lineage>
        <taxon>Bacteria</taxon>
        <taxon>Pseudomonadati</taxon>
        <taxon>Pseudomonadota</taxon>
        <taxon>Gammaproteobacteria</taxon>
        <taxon>Oceanospirillales</taxon>
        <taxon>Oceanospirillaceae</taxon>
        <taxon>Motiliproteus</taxon>
    </lineage>
</organism>
<sequence>MKLYRLTELFGWLNLLLAVVSVLALPLIEPPAGMEKLSLGSVQFLWILVAAAMTYASRQKLLGSDIGHKAYPATLAAYLLFGLICYRYLGLGG</sequence>
<accession>A0A369WBQ3</accession>
<keyword evidence="1" id="KW-0812">Transmembrane</keyword>
<proteinExistence type="predicted"/>
<evidence type="ECO:0000313" key="2">
    <source>
        <dbReference type="EMBL" id="RDE18144.1"/>
    </source>
</evidence>
<reference evidence="2 3" key="1">
    <citation type="submission" date="2018-07" db="EMBL/GenBank/DDBJ databases">
        <title>Motiliproteus coralliicola sp. nov., a bacterium isolated from Coral.</title>
        <authorList>
            <person name="Wang G."/>
        </authorList>
    </citation>
    <scope>NUCLEOTIDE SEQUENCE [LARGE SCALE GENOMIC DNA]</scope>
    <source>
        <strain evidence="2 3">C34</strain>
    </source>
</reference>
<dbReference type="AlphaFoldDB" id="A0A369WBQ3"/>
<gene>
    <name evidence="2" type="ORF">DV711_18745</name>
</gene>
<dbReference type="RefSeq" id="WP_114697266.1">
    <property type="nucleotide sequence ID" value="NZ_QQOH01000006.1"/>
</dbReference>
<feature type="transmembrane region" description="Helical" evidence="1">
    <location>
        <begin position="9"/>
        <end position="28"/>
    </location>
</feature>